<feature type="transmembrane region" description="Helical" evidence="1">
    <location>
        <begin position="133"/>
        <end position="156"/>
    </location>
</feature>
<comment type="caution">
    <text evidence="2">The sequence shown here is derived from an EMBL/GenBank/DDBJ whole genome shotgun (WGS) entry which is preliminary data.</text>
</comment>
<gene>
    <name evidence="2" type="ORF">DUNSADRAFT_18609</name>
</gene>
<dbReference type="Proteomes" id="UP000815325">
    <property type="component" value="Unassembled WGS sequence"/>
</dbReference>
<keyword evidence="1" id="KW-0472">Membrane</keyword>
<dbReference type="EMBL" id="MU070410">
    <property type="protein sequence ID" value="KAF5827864.1"/>
    <property type="molecule type" value="Genomic_DNA"/>
</dbReference>
<proteinExistence type="predicted"/>
<feature type="transmembrane region" description="Helical" evidence="1">
    <location>
        <begin position="106"/>
        <end position="127"/>
    </location>
</feature>
<protein>
    <recommendedName>
        <fullName evidence="4">PGG domain-containing protein</fullName>
    </recommendedName>
</protein>
<feature type="transmembrane region" description="Helical" evidence="1">
    <location>
        <begin position="21"/>
        <end position="39"/>
    </location>
</feature>
<name>A0ABQ7FZT8_DUNSA</name>
<organism evidence="2 3">
    <name type="scientific">Dunaliella salina</name>
    <name type="common">Green alga</name>
    <name type="synonym">Protococcus salinus</name>
    <dbReference type="NCBI Taxonomy" id="3046"/>
    <lineage>
        <taxon>Eukaryota</taxon>
        <taxon>Viridiplantae</taxon>
        <taxon>Chlorophyta</taxon>
        <taxon>core chlorophytes</taxon>
        <taxon>Chlorophyceae</taxon>
        <taxon>CS clade</taxon>
        <taxon>Chlamydomonadales</taxon>
        <taxon>Dunaliellaceae</taxon>
        <taxon>Dunaliella</taxon>
    </lineage>
</organism>
<keyword evidence="3" id="KW-1185">Reference proteome</keyword>
<reference evidence="2" key="1">
    <citation type="submission" date="2017-08" db="EMBL/GenBank/DDBJ databases">
        <authorList>
            <person name="Polle J.E."/>
            <person name="Barry K."/>
            <person name="Cushman J."/>
            <person name="Schmutz J."/>
            <person name="Tran D."/>
            <person name="Hathwaick L.T."/>
            <person name="Yim W.C."/>
            <person name="Jenkins J."/>
            <person name="Mckie-Krisberg Z.M."/>
            <person name="Prochnik S."/>
            <person name="Lindquist E."/>
            <person name="Dockter R.B."/>
            <person name="Adam C."/>
            <person name="Molina H."/>
            <person name="Bunkerborg J."/>
            <person name="Jin E."/>
            <person name="Buchheim M."/>
            <person name="Magnuson J."/>
        </authorList>
    </citation>
    <scope>NUCLEOTIDE SEQUENCE</scope>
    <source>
        <strain evidence="2">CCAP 19/18</strain>
    </source>
</reference>
<keyword evidence="1" id="KW-0812">Transmembrane</keyword>
<sequence length="187" mass="21297">MRPNIGQVFFGCFWRRMPLTSTFQGVVTALLAGIAFSLLQSPPQQLLEADDSVPFAYCIITAGSLFCNIANVTFSTLLITTVNLLVEERNISLWFVEKYVNFITSLNFMFFNLSIGLLLILILMFSFYTYSFIAGYVLVALCCAGVLLISCVWFWVDYDRWFKLRDLVLEKGHVEASDVHVESNHMK</sequence>
<evidence type="ECO:0008006" key="4">
    <source>
        <dbReference type="Google" id="ProtNLM"/>
    </source>
</evidence>
<keyword evidence="1" id="KW-1133">Transmembrane helix</keyword>
<evidence type="ECO:0000256" key="1">
    <source>
        <dbReference type="SAM" id="Phobius"/>
    </source>
</evidence>
<feature type="transmembrane region" description="Helical" evidence="1">
    <location>
        <begin position="59"/>
        <end position="86"/>
    </location>
</feature>
<evidence type="ECO:0000313" key="3">
    <source>
        <dbReference type="Proteomes" id="UP000815325"/>
    </source>
</evidence>
<evidence type="ECO:0000313" key="2">
    <source>
        <dbReference type="EMBL" id="KAF5827864.1"/>
    </source>
</evidence>
<accession>A0ABQ7FZT8</accession>